<evidence type="ECO:0000256" key="1">
    <source>
        <dbReference type="SAM" id="MobiDB-lite"/>
    </source>
</evidence>
<reference evidence="2" key="1">
    <citation type="journal article" date="2020" name="Fungal Divers.">
        <title>Resolving the Mortierellaceae phylogeny through synthesis of multi-gene phylogenetics and phylogenomics.</title>
        <authorList>
            <person name="Vandepol N."/>
            <person name="Liber J."/>
            <person name="Desiro A."/>
            <person name="Na H."/>
            <person name="Kennedy M."/>
            <person name="Barry K."/>
            <person name="Grigoriev I.V."/>
            <person name="Miller A.N."/>
            <person name="O'Donnell K."/>
            <person name="Stajich J.E."/>
            <person name="Bonito G."/>
        </authorList>
    </citation>
    <scope>NUCLEOTIDE SEQUENCE</scope>
    <source>
        <strain evidence="2">NVP1</strain>
    </source>
</reference>
<feature type="compositionally biased region" description="Basic and acidic residues" evidence="1">
    <location>
        <begin position="239"/>
        <end position="253"/>
    </location>
</feature>
<sequence length="341" mass="38459">MDSTLKDLQAFLATSKELLDVVDNIPLATTSSGSSQRNTSGHSTLVYVTCPHHPKNHGRVPQDSLEKHLKKCIKDKETFTDGHIGYKPATRLKPVPESRPFYRNITNPAATTIVYKDKLSVRQQKLLSPKGLKEDAADSAGVLKDAGLFQLHGSQVYLYDPPASVPTSFTPMDLRSSQGKRQDYSEHIRLQVFIKQTKVHSEPTTSSRTNISERNDQPITRSQVMERVDQIRKRRRMEKRAEHEIAQKKLERDRRKRRQGYKSESALAEKKKKHACDLSAQAMGEKEDEESEAIRKALVTGKSRAWAAAIEVFSRDAQLVVTAESELQEEFENGHGEAEQG</sequence>
<dbReference type="EMBL" id="JAAAUY010000728">
    <property type="protein sequence ID" value="KAF9326857.1"/>
    <property type="molecule type" value="Genomic_DNA"/>
</dbReference>
<dbReference type="AlphaFoldDB" id="A0A9P5VJ30"/>
<evidence type="ECO:0000313" key="2">
    <source>
        <dbReference type="EMBL" id="KAF9326857.1"/>
    </source>
</evidence>
<dbReference type="Proteomes" id="UP000696485">
    <property type="component" value="Unassembled WGS sequence"/>
</dbReference>
<name>A0A9P5VJ30_9FUNG</name>
<accession>A0A9P5VJ30</accession>
<gene>
    <name evidence="2" type="ORF">BG006_009756</name>
</gene>
<evidence type="ECO:0000313" key="3">
    <source>
        <dbReference type="Proteomes" id="UP000696485"/>
    </source>
</evidence>
<keyword evidence="3" id="KW-1185">Reference proteome</keyword>
<feature type="region of interest" description="Disordered" evidence="1">
    <location>
        <begin position="234"/>
        <end position="275"/>
    </location>
</feature>
<organism evidence="2 3">
    <name type="scientific">Podila minutissima</name>
    <dbReference type="NCBI Taxonomy" id="64525"/>
    <lineage>
        <taxon>Eukaryota</taxon>
        <taxon>Fungi</taxon>
        <taxon>Fungi incertae sedis</taxon>
        <taxon>Mucoromycota</taxon>
        <taxon>Mortierellomycotina</taxon>
        <taxon>Mortierellomycetes</taxon>
        <taxon>Mortierellales</taxon>
        <taxon>Mortierellaceae</taxon>
        <taxon>Podila</taxon>
    </lineage>
</organism>
<proteinExistence type="predicted"/>
<comment type="caution">
    <text evidence="2">The sequence shown here is derived from an EMBL/GenBank/DDBJ whole genome shotgun (WGS) entry which is preliminary data.</text>
</comment>
<protein>
    <submittedName>
        <fullName evidence="2">Uncharacterized protein</fullName>
    </submittedName>
</protein>